<dbReference type="InterPro" id="IPR031167">
    <property type="entry name" value="G_OBG"/>
</dbReference>
<evidence type="ECO:0000256" key="2">
    <source>
        <dbReference type="ARBA" id="ARBA00022490"/>
    </source>
</evidence>
<dbReference type="InterPro" id="IPR045086">
    <property type="entry name" value="OBG_GTPase"/>
</dbReference>
<name>H6Q5S6_WIGGL</name>
<dbReference type="KEGG" id="wgl:WIGMOR_0282"/>
<dbReference type="PIRSF" id="PIRSF002401">
    <property type="entry name" value="GTP_bd_Obg/CgtA"/>
    <property type="match status" value="1"/>
</dbReference>
<comment type="similarity">
    <text evidence="1">Belongs to the TRAFAC class OBG-HflX-like GTPase superfamily. OBG GTPase family.</text>
</comment>
<dbReference type="GO" id="GO:0000287">
    <property type="term" value="F:magnesium ion binding"/>
    <property type="evidence" value="ECO:0007669"/>
    <property type="project" value="InterPro"/>
</dbReference>
<dbReference type="Pfam" id="PF01018">
    <property type="entry name" value="GTP1_OBG"/>
    <property type="match status" value="1"/>
</dbReference>
<keyword evidence="6" id="KW-0460">Magnesium</keyword>
<dbReference type="OrthoDB" id="9807318at2"/>
<dbReference type="SUPFAM" id="SSF82051">
    <property type="entry name" value="Obg GTP-binding protein N-terminal domain"/>
    <property type="match status" value="1"/>
</dbReference>
<dbReference type="InterPro" id="IPR014100">
    <property type="entry name" value="GTP-bd_Obg/CgtA"/>
</dbReference>
<dbReference type="PANTHER" id="PTHR11702:SF31">
    <property type="entry name" value="MITOCHONDRIAL RIBOSOME-ASSOCIATED GTPASE 2"/>
    <property type="match status" value="1"/>
</dbReference>
<accession>H6Q5S6</accession>
<dbReference type="RefSeq" id="WP_014354061.1">
    <property type="nucleotide sequence ID" value="NC_016893.1"/>
</dbReference>
<dbReference type="GO" id="GO:0003924">
    <property type="term" value="F:GTPase activity"/>
    <property type="evidence" value="ECO:0007669"/>
    <property type="project" value="InterPro"/>
</dbReference>
<dbReference type="eggNOG" id="COG0536">
    <property type="taxonomic scope" value="Bacteria"/>
</dbReference>
<dbReference type="InterPro" id="IPR006073">
    <property type="entry name" value="GTP-bd"/>
</dbReference>
<evidence type="ECO:0000259" key="9">
    <source>
        <dbReference type="PROSITE" id="PS51883"/>
    </source>
</evidence>
<evidence type="ECO:0000256" key="5">
    <source>
        <dbReference type="ARBA" id="ARBA00022801"/>
    </source>
</evidence>
<dbReference type="PANTHER" id="PTHR11702">
    <property type="entry name" value="DEVELOPMENTALLY REGULATED GTP-BINDING PROTEIN-RELATED"/>
    <property type="match status" value="1"/>
</dbReference>
<dbReference type="InterPro" id="IPR036726">
    <property type="entry name" value="GTP1_OBG_dom_sf"/>
</dbReference>
<dbReference type="Gene3D" id="3.40.50.300">
    <property type="entry name" value="P-loop containing nucleotide triphosphate hydrolases"/>
    <property type="match status" value="1"/>
</dbReference>
<evidence type="ECO:0000256" key="4">
    <source>
        <dbReference type="ARBA" id="ARBA00022741"/>
    </source>
</evidence>
<dbReference type="NCBIfam" id="NF008956">
    <property type="entry name" value="PRK12299.1"/>
    <property type="match status" value="1"/>
</dbReference>
<dbReference type="HOGENOM" id="CLU_011747_2_0_6"/>
<proteinExistence type="inferred from homology"/>
<evidence type="ECO:0000313" key="10">
    <source>
        <dbReference type="EMBL" id="AFA41122.1"/>
    </source>
</evidence>
<dbReference type="EMBL" id="CP003315">
    <property type="protein sequence ID" value="AFA41122.1"/>
    <property type="molecule type" value="Genomic_DNA"/>
</dbReference>
<evidence type="ECO:0000259" key="8">
    <source>
        <dbReference type="PROSITE" id="PS51710"/>
    </source>
</evidence>
<organism evidence="10 11">
    <name type="scientific">Wigglesworthia glossinidia endosymbiont of Glossina morsitans morsitans</name>
    <name type="common">Yale colony</name>
    <dbReference type="NCBI Taxonomy" id="1142511"/>
    <lineage>
        <taxon>Bacteria</taxon>
        <taxon>Pseudomonadati</taxon>
        <taxon>Pseudomonadota</taxon>
        <taxon>Gammaproteobacteria</taxon>
        <taxon>Enterobacterales</taxon>
        <taxon>Erwiniaceae</taxon>
        <taxon>Wigglesworthia</taxon>
    </lineage>
</organism>
<evidence type="ECO:0000256" key="1">
    <source>
        <dbReference type="ARBA" id="ARBA00007699"/>
    </source>
</evidence>
<feature type="domain" description="OBG-type G" evidence="8">
    <location>
        <begin position="162"/>
        <end position="333"/>
    </location>
</feature>
<evidence type="ECO:0000256" key="3">
    <source>
        <dbReference type="ARBA" id="ARBA00022723"/>
    </source>
</evidence>
<keyword evidence="5" id="KW-0378">Hydrolase</keyword>
<evidence type="ECO:0000313" key="11">
    <source>
        <dbReference type="Proteomes" id="UP000009061"/>
    </source>
</evidence>
<evidence type="ECO:0000256" key="7">
    <source>
        <dbReference type="ARBA" id="ARBA00023134"/>
    </source>
</evidence>
<gene>
    <name evidence="10" type="primary">obgE</name>
    <name evidence="10" type="synonym">yhbZ</name>
    <name evidence="10" type="ORF">WIGMOR_0282</name>
</gene>
<evidence type="ECO:0000256" key="6">
    <source>
        <dbReference type="ARBA" id="ARBA00022842"/>
    </source>
</evidence>
<dbReference type="PROSITE" id="PS51710">
    <property type="entry name" value="G_OBG"/>
    <property type="match status" value="1"/>
</dbReference>
<sequence length="338" mass="38126">MHFLDYATILVQGGKGGDGLISFRREKYIPYGGPDGGNGGDGGNVWICSNKNLYDLSKCVSRNSFIAQNGQNGKKNNASGKKGKDIVISVPLGTKIFYMRNTHEIVLGNTKYHDEKFIVARGGKHGFGNYHFKSSVCRVPRKCTTGEPGESKIINLNFTLSANVGLFGLPNTGRSLFMKTVSRAKPKIAHYPFTTKLPYLGVVKIDKNKKFICIDIPSIKIDHYATNANKFSKHLQKCKLILHFVHIDCSNIKDTIKNIEISIKIIKNFGNLRLKTFWLIFNKSDLICNKNLFMKQAKFISYSTGYQDNFFVISSHTKHNLNLLLQKIYDFILVKNNR</sequence>
<dbReference type="AlphaFoldDB" id="H6Q5S6"/>
<reference evidence="10 11" key="1">
    <citation type="journal article" date="2012" name="MBio">
        <title>Insight into the transmission biology and species-specific functional capabilities of tsetse (Diptera: glossinidae) obligate symbiont wigglesworthia.</title>
        <authorList>
            <person name="Rio R.V."/>
            <person name="Symula R.E."/>
            <person name="Wang J."/>
            <person name="Lohs C."/>
            <person name="Wu Y.N."/>
            <person name="Snyder A.K."/>
            <person name="Bjornson R.D."/>
            <person name="Oshima K."/>
            <person name="Biehl B.S."/>
            <person name="Perna N.T."/>
            <person name="Hattori M."/>
            <person name="Aksoy S."/>
        </authorList>
    </citation>
    <scope>NUCLEOTIDE SEQUENCE [LARGE SCALE GENOMIC DNA]</scope>
    <source>
        <strain evidence="10">WGM</strain>
    </source>
</reference>
<dbReference type="GO" id="GO:0042254">
    <property type="term" value="P:ribosome biogenesis"/>
    <property type="evidence" value="ECO:0007669"/>
    <property type="project" value="UniProtKB-UniRule"/>
</dbReference>
<dbReference type="Pfam" id="PF01926">
    <property type="entry name" value="MMR_HSR1"/>
    <property type="match status" value="1"/>
</dbReference>
<dbReference type="SUPFAM" id="SSF52540">
    <property type="entry name" value="P-loop containing nucleoside triphosphate hydrolases"/>
    <property type="match status" value="1"/>
</dbReference>
<dbReference type="PROSITE" id="PS51883">
    <property type="entry name" value="OBG"/>
    <property type="match status" value="1"/>
</dbReference>
<protein>
    <submittedName>
        <fullName evidence="10">DNA repair and cell partioning GTPase</fullName>
    </submittedName>
</protein>
<feature type="domain" description="Obg" evidence="9">
    <location>
        <begin position="1"/>
        <end position="161"/>
    </location>
</feature>
<dbReference type="FunFam" id="2.70.210.12:FF:000001">
    <property type="entry name" value="GTPase Obg"/>
    <property type="match status" value="1"/>
</dbReference>
<keyword evidence="3" id="KW-0479">Metal-binding</keyword>
<dbReference type="InterPro" id="IPR027417">
    <property type="entry name" value="P-loop_NTPase"/>
</dbReference>
<dbReference type="Proteomes" id="UP000009061">
    <property type="component" value="Chromosome"/>
</dbReference>
<dbReference type="GO" id="GO:0043022">
    <property type="term" value="F:ribosome binding"/>
    <property type="evidence" value="ECO:0007669"/>
    <property type="project" value="UniProtKB-ARBA"/>
</dbReference>
<dbReference type="PRINTS" id="PR00326">
    <property type="entry name" value="GTP1OBG"/>
</dbReference>
<keyword evidence="7" id="KW-0342">GTP-binding</keyword>
<dbReference type="NCBIfam" id="TIGR02729">
    <property type="entry name" value="Obg_CgtA"/>
    <property type="match status" value="1"/>
</dbReference>
<dbReference type="InterPro" id="IPR006169">
    <property type="entry name" value="GTP1_OBG_dom"/>
</dbReference>
<keyword evidence="4" id="KW-0547">Nucleotide-binding</keyword>
<dbReference type="STRING" id="1142511.WIGMOR_0282"/>
<keyword evidence="2" id="KW-0963">Cytoplasm</keyword>
<keyword evidence="11" id="KW-1185">Reference proteome</keyword>
<dbReference type="GO" id="GO:0005525">
    <property type="term" value="F:GTP binding"/>
    <property type="evidence" value="ECO:0007669"/>
    <property type="project" value="UniProtKB-KW"/>
</dbReference>
<dbReference type="Gene3D" id="2.70.210.12">
    <property type="entry name" value="GTP1/OBG domain"/>
    <property type="match status" value="1"/>
</dbReference>